<evidence type="ECO:0000256" key="1">
    <source>
        <dbReference type="SAM" id="MobiDB-lite"/>
    </source>
</evidence>
<evidence type="ECO:0000313" key="3">
    <source>
        <dbReference type="EMBL" id="KWN13446.1"/>
    </source>
</evidence>
<keyword evidence="2" id="KW-0472">Membrane</keyword>
<sequence length="117" mass="12471">MDCGDAASASRAHRLKTSNNQMEAHMANQEAASNIEMPGESNAPVAAVRYFQLALLVCAAGAIYPMLYKGLAIGVISLPGYSPDVFLPLLNGWLTTEYPGMQGYQLHFGYVACGGRS</sequence>
<dbReference type="AlphaFoldDB" id="A0A108ELL3"/>
<keyword evidence="2" id="KW-1133">Transmembrane helix</keyword>
<evidence type="ECO:0000313" key="4">
    <source>
        <dbReference type="Proteomes" id="UP000068016"/>
    </source>
</evidence>
<feature type="region of interest" description="Disordered" evidence="1">
    <location>
        <begin position="1"/>
        <end position="33"/>
    </location>
</feature>
<keyword evidence="2" id="KW-0812">Transmembrane</keyword>
<comment type="caution">
    <text evidence="3">The sequence shown here is derived from an EMBL/GenBank/DDBJ whole genome shotgun (WGS) entry which is preliminary data.</text>
</comment>
<organism evidence="3 4">
    <name type="scientific">Burkholderia territorii</name>
    <dbReference type="NCBI Taxonomy" id="1503055"/>
    <lineage>
        <taxon>Bacteria</taxon>
        <taxon>Pseudomonadati</taxon>
        <taxon>Pseudomonadota</taxon>
        <taxon>Betaproteobacteria</taxon>
        <taxon>Burkholderiales</taxon>
        <taxon>Burkholderiaceae</taxon>
        <taxon>Burkholderia</taxon>
        <taxon>Burkholderia cepacia complex</taxon>
    </lineage>
</organism>
<protein>
    <recommendedName>
        <fullName evidence="5">MFS transporter</fullName>
    </recommendedName>
</protein>
<evidence type="ECO:0000256" key="2">
    <source>
        <dbReference type="SAM" id="Phobius"/>
    </source>
</evidence>
<evidence type="ECO:0008006" key="5">
    <source>
        <dbReference type="Google" id="ProtNLM"/>
    </source>
</evidence>
<name>A0A108ELL3_9BURK</name>
<accession>A0A108ELL3</accession>
<gene>
    <name evidence="3" type="ORF">WT83_18735</name>
</gene>
<proteinExistence type="predicted"/>
<dbReference type="Proteomes" id="UP000068016">
    <property type="component" value="Unassembled WGS sequence"/>
</dbReference>
<dbReference type="EMBL" id="LPLZ01000051">
    <property type="protein sequence ID" value="KWN13446.1"/>
    <property type="molecule type" value="Genomic_DNA"/>
</dbReference>
<feature type="transmembrane region" description="Helical" evidence="2">
    <location>
        <begin position="47"/>
        <end position="67"/>
    </location>
</feature>
<reference evidence="3 4" key="1">
    <citation type="submission" date="2015-11" db="EMBL/GenBank/DDBJ databases">
        <title>Expanding the genomic diversity of Burkholderia species for the development of highly accurate diagnostics.</title>
        <authorList>
            <person name="Sahl J."/>
            <person name="Keim P."/>
            <person name="Wagner D."/>
        </authorList>
    </citation>
    <scope>NUCLEOTIDE SEQUENCE [LARGE SCALE GENOMIC DNA]</scope>
    <source>
        <strain evidence="3 4">MSMB793WGS</strain>
    </source>
</reference>